<evidence type="ECO:0000256" key="6">
    <source>
        <dbReference type="ARBA" id="ARBA00023136"/>
    </source>
</evidence>
<feature type="transmembrane region" description="Helical" evidence="7">
    <location>
        <begin position="109"/>
        <end position="130"/>
    </location>
</feature>
<feature type="transmembrane region" description="Helical" evidence="7">
    <location>
        <begin position="142"/>
        <end position="166"/>
    </location>
</feature>
<dbReference type="Proteomes" id="UP001432000">
    <property type="component" value="Chromosome"/>
</dbReference>
<protein>
    <submittedName>
        <fullName evidence="9">DHA2 family efflux MFS transporter permease subunit</fullName>
    </submittedName>
</protein>
<feature type="transmembrane region" description="Helical" evidence="7">
    <location>
        <begin position="20"/>
        <end position="44"/>
    </location>
</feature>
<feature type="transmembrane region" description="Helical" evidence="7">
    <location>
        <begin position="205"/>
        <end position="223"/>
    </location>
</feature>
<dbReference type="InterPro" id="IPR004638">
    <property type="entry name" value="EmrB-like"/>
</dbReference>
<reference evidence="9 10" key="1">
    <citation type="submission" date="2024-03" db="EMBL/GenBank/DDBJ databases">
        <title>Natural products discovery in diverse microorganisms through a two-stage MS feature dereplication strategy.</title>
        <authorList>
            <person name="Zhang R."/>
        </authorList>
    </citation>
    <scope>NUCLEOTIDE SEQUENCE [LARGE SCALE GENOMIC DNA]</scope>
    <source>
        <strain evidence="9 10">18930</strain>
    </source>
</reference>
<feature type="transmembrane region" description="Helical" evidence="7">
    <location>
        <begin position="229"/>
        <end position="247"/>
    </location>
</feature>
<dbReference type="Gene3D" id="1.20.1720.10">
    <property type="entry name" value="Multidrug resistance protein D"/>
    <property type="match status" value="1"/>
</dbReference>
<feature type="transmembrane region" description="Helical" evidence="7">
    <location>
        <begin position="330"/>
        <end position="350"/>
    </location>
</feature>
<feature type="transmembrane region" description="Helical" evidence="7">
    <location>
        <begin position="362"/>
        <end position="386"/>
    </location>
</feature>
<feature type="domain" description="Major facilitator superfamily (MFS) profile" evidence="8">
    <location>
        <begin position="18"/>
        <end position="457"/>
    </location>
</feature>
<dbReference type="RefSeq" id="WP_338888629.1">
    <property type="nucleotide sequence ID" value="NZ_CP147846.1"/>
</dbReference>
<keyword evidence="4 7" id="KW-0812">Transmembrane</keyword>
<name>A0ABZ2PHX7_9NOCA</name>
<feature type="transmembrane region" description="Helical" evidence="7">
    <location>
        <begin position="56"/>
        <end position="75"/>
    </location>
</feature>
<proteinExistence type="predicted"/>
<dbReference type="NCBIfam" id="TIGR00711">
    <property type="entry name" value="efflux_EmrB"/>
    <property type="match status" value="1"/>
</dbReference>
<feature type="transmembrane region" description="Helical" evidence="7">
    <location>
        <begin position="398"/>
        <end position="418"/>
    </location>
</feature>
<sequence length="473" mass="49114">MAIDENESEETHPNVWRMAVLLAFGSLMAGLDTSLVNLGLHAIGDSVGASLTRVQWIHSGYLLALAASLPISGWLSRRYGAGSLWIWALVAFTVTSMLCAASPNIEMLIVARVLQGLAGGLLIPAGMTILGQVAGKARMGRVIAISTVPAIVAPAFGPLLGALLISALSWQWLFLINVPIGALGTVLAVRLLPPGRREAAGSLDLVSLALVTLGLPLTVYCISTVGDGSFPWILLVLGVVALSAFGWRSLHGNGTLVDLRLLGNRRFAAASMEVFFAGAALFGGLIVMPLYFQIQLGVGIVDAGLLLMAFSLAAAVTFPPAGWLSDRFGGGLVAATGLAVTVAGTVPMVLLPETPNLVLLEFLQVARGVGLALAGSPGVSAALAAVRTHEIADASVQVNVFSRVGGALGSALLVSILMNDGVAETIPLHAFRAAFWWLAATATVALGAAVWLALEQRKEAMKSQPTQVRRSMI</sequence>
<evidence type="ECO:0000259" key="8">
    <source>
        <dbReference type="PROSITE" id="PS50850"/>
    </source>
</evidence>
<evidence type="ECO:0000256" key="1">
    <source>
        <dbReference type="ARBA" id="ARBA00004651"/>
    </source>
</evidence>
<keyword evidence="10" id="KW-1185">Reference proteome</keyword>
<dbReference type="PROSITE" id="PS50850">
    <property type="entry name" value="MFS"/>
    <property type="match status" value="1"/>
</dbReference>
<evidence type="ECO:0000256" key="5">
    <source>
        <dbReference type="ARBA" id="ARBA00022989"/>
    </source>
</evidence>
<comment type="subcellular location">
    <subcellularLocation>
        <location evidence="1">Cell membrane</location>
        <topology evidence="1">Multi-pass membrane protein</topology>
    </subcellularLocation>
</comment>
<evidence type="ECO:0000256" key="3">
    <source>
        <dbReference type="ARBA" id="ARBA00022475"/>
    </source>
</evidence>
<feature type="transmembrane region" description="Helical" evidence="7">
    <location>
        <begin position="267"/>
        <end position="292"/>
    </location>
</feature>
<organism evidence="9 10">
    <name type="scientific">Rhodococcus sovatensis</name>
    <dbReference type="NCBI Taxonomy" id="1805840"/>
    <lineage>
        <taxon>Bacteria</taxon>
        <taxon>Bacillati</taxon>
        <taxon>Actinomycetota</taxon>
        <taxon>Actinomycetes</taxon>
        <taxon>Mycobacteriales</taxon>
        <taxon>Nocardiaceae</taxon>
        <taxon>Rhodococcus</taxon>
    </lineage>
</organism>
<accession>A0ABZ2PHX7</accession>
<feature type="transmembrane region" description="Helical" evidence="7">
    <location>
        <begin position="298"/>
        <end position="318"/>
    </location>
</feature>
<evidence type="ECO:0000256" key="7">
    <source>
        <dbReference type="SAM" id="Phobius"/>
    </source>
</evidence>
<evidence type="ECO:0000256" key="2">
    <source>
        <dbReference type="ARBA" id="ARBA00022448"/>
    </source>
</evidence>
<evidence type="ECO:0000256" key="4">
    <source>
        <dbReference type="ARBA" id="ARBA00022692"/>
    </source>
</evidence>
<dbReference type="PANTHER" id="PTHR42718">
    <property type="entry name" value="MAJOR FACILITATOR SUPERFAMILY MULTIDRUG TRANSPORTER MFSC"/>
    <property type="match status" value="1"/>
</dbReference>
<keyword evidence="2" id="KW-0813">Transport</keyword>
<dbReference type="InterPro" id="IPR011701">
    <property type="entry name" value="MFS"/>
</dbReference>
<keyword evidence="6 7" id="KW-0472">Membrane</keyword>
<dbReference type="EMBL" id="CP147846">
    <property type="protein sequence ID" value="WXG68427.1"/>
    <property type="molecule type" value="Genomic_DNA"/>
</dbReference>
<dbReference type="PANTHER" id="PTHR42718:SF46">
    <property type="entry name" value="BLR6921 PROTEIN"/>
    <property type="match status" value="1"/>
</dbReference>
<keyword evidence="5 7" id="KW-1133">Transmembrane helix</keyword>
<feature type="transmembrane region" description="Helical" evidence="7">
    <location>
        <begin position="172"/>
        <end position="193"/>
    </location>
</feature>
<dbReference type="InterPro" id="IPR036259">
    <property type="entry name" value="MFS_trans_sf"/>
</dbReference>
<feature type="transmembrane region" description="Helical" evidence="7">
    <location>
        <begin position="434"/>
        <end position="454"/>
    </location>
</feature>
<dbReference type="Gene3D" id="1.20.1250.20">
    <property type="entry name" value="MFS general substrate transporter like domains"/>
    <property type="match status" value="1"/>
</dbReference>
<keyword evidence="3" id="KW-1003">Cell membrane</keyword>
<evidence type="ECO:0000313" key="9">
    <source>
        <dbReference type="EMBL" id="WXG68427.1"/>
    </source>
</evidence>
<dbReference type="Pfam" id="PF07690">
    <property type="entry name" value="MFS_1"/>
    <property type="match status" value="1"/>
</dbReference>
<feature type="transmembrane region" description="Helical" evidence="7">
    <location>
        <begin position="84"/>
        <end position="103"/>
    </location>
</feature>
<evidence type="ECO:0000313" key="10">
    <source>
        <dbReference type="Proteomes" id="UP001432000"/>
    </source>
</evidence>
<dbReference type="InterPro" id="IPR020846">
    <property type="entry name" value="MFS_dom"/>
</dbReference>
<gene>
    <name evidence="9" type="ORF">WDS16_25085</name>
</gene>
<dbReference type="SUPFAM" id="SSF103473">
    <property type="entry name" value="MFS general substrate transporter"/>
    <property type="match status" value="1"/>
</dbReference>